<dbReference type="Proteomes" id="UP000023152">
    <property type="component" value="Unassembled WGS sequence"/>
</dbReference>
<dbReference type="EMBL" id="ASPP01018591">
    <property type="protein sequence ID" value="ETO16085.1"/>
    <property type="molecule type" value="Genomic_DNA"/>
</dbReference>
<protein>
    <submittedName>
        <fullName evidence="2">Uncharacterized protein</fullName>
    </submittedName>
</protein>
<name>X6MSK0_RETFI</name>
<evidence type="ECO:0000256" key="1">
    <source>
        <dbReference type="SAM" id="MobiDB-lite"/>
    </source>
</evidence>
<evidence type="ECO:0000313" key="2">
    <source>
        <dbReference type="EMBL" id="ETO16085.1"/>
    </source>
</evidence>
<evidence type="ECO:0000313" key="3">
    <source>
        <dbReference type="Proteomes" id="UP000023152"/>
    </source>
</evidence>
<proteinExistence type="predicted"/>
<accession>X6MSK0</accession>
<sequence>MSKNDRDKYNTRHGEYIVFDSHFVETDQKDKEILSKSQTIIVNIPESVSKEHSQKKRNTKTQEKPEHQLSNDNSIRVPDVNVSTSSKNRQPARKYDPTWDTLRIYIHILHIIILFVKKKKKVNVSLEKPTPKQK</sequence>
<comment type="caution">
    <text evidence="2">The sequence shown here is derived from an EMBL/GenBank/DDBJ whole genome shotgun (WGS) entry which is preliminary data.</text>
</comment>
<reference evidence="2 3" key="1">
    <citation type="journal article" date="2013" name="Curr. Biol.">
        <title>The Genome of the Foraminiferan Reticulomyxa filosa.</title>
        <authorList>
            <person name="Glockner G."/>
            <person name="Hulsmann N."/>
            <person name="Schleicher M."/>
            <person name="Noegel A.A."/>
            <person name="Eichinger L."/>
            <person name="Gallinger C."/>
            <person name="Pawlowski J."/>
            <person name="Sierra R."/>
            <person name="Euteneuer U."/>
            <person name="Pillet L."/>
            <person name="Moustafa A."/>
            <person name="Platzer M."/>
            <person name="Groth M."/>
            <person name="Szafranski K."/>
            <person name="Schliwa M."/>
        </authorList>
    </citation>
    <scope>NUCLEOTIDE SEQUENCE [LARGE SCALE GENOMIC DNA]</scope>
</reference>
<feature type="region of interest" description="Disordered" evidence="1">
    <location>
        <begin position="44"/>
        <end position="94"/>
    </location>
</feature>
<organism evidence="2 3">
    <name type="scientific">Reticulomyxa filosa</name>
    <dbReference type="NCBI Taxonomy" id="46433"/>
    <lineage>
        <taxon>Eukaryota</taxon>
        <taxon>Sar</taxon>
        <taxon>Rhizaria</taxon>
        <taxon>Retaria</taxon>
        <taxon>Foraminifera</taxon>
        <taxon>Monothalamids</taxon>
        <taxon>Reticulomyxidae</taxon>
        <taxon>Reticulomyxa</taxon>
    </lineage>
</organism>
<gene>
    <name evidence="2" type="ORF">RFI_21275</name>
</gene>
<dbReference type="AlphaFoldDB" id="X6MSK0"/>
<keyword evidence="3" id="KW-1185">Reference proteome</keyword>
<feature type="compositionally biased region" description="Basic and acidic residues" evidence="1">
    <location>
        <begin position="60"/>
        <end position="69"/>
    </location>
</feature>